<dbReference type="EMBL" id="BAABJW010000001">
    <property type="protein sequence ID" value="GAA4804869.1"/>
    <property type="molecule type" value="Genomic_DNA"/>
</dbReference>
<dbReference type="PROSITE" id="PS51257">
    <property type="entry name" value="PROKAR_LIPOPROTEIN"/>
    <property type="match status" value="1"/>
</dbReference>
<name>A0ABP9C969_9FLAO</name>
<evidence type="ECO:0008006" key="3">
    <source>
        <dbReference type="Google" id="ProtNLM"/>
    </source>
</evidence>
<dbReference type="RefSeq" id="WP_345275750.1">
    <property type="nucleotide sequence ID" value="NZ_BAABJW010000001.1"/>
</dbReference>
<keyword evidence="2" id="KW-1185">Reference proteome</keyword>
<comment type="caution">
    <text evidence="1">The sequence shown here is derived from an EMBL/GenBank/DDBJ whole genome shotgun (WGS) entry which is preliminary data.</text>
</comment>
<dbReference type="Proteomes" id="UP001501433">
    <property type="component" value="Unassembled WGS sequence"/>
</dbReference>
<organism evidence="1 2">
    <name type="scientific">Litoribaculum gwangyangense</name>
    <dbReference type="NCBI Taxonomy" id="1130722"/>
    <lineage>
        <taxon>Bacteria</taxon>
        <taxon>Pseudomonadati</taxon>
        <taxon>Bacteroidota</taxon>
        <taxon>Flavobacteriia</taxon>
        <taxon>Flavobacteriales</taxon>
        <taxon>Flavobacteriaceae</taxon>
        <taxon>Litoribaculum</taxon>
    </lineage>
</organism>
<evidence type="ECO:0000313" key="2">
    <source>
        <dbReference type="Proteomes" id="UP001501433"/>
    </source>
</evidence>
<gene>
    <name evidence="1" type="ORF">GCM10023330_09100</name>
</gene>
<proteinExistence type="predicted"/>
<sequence length="158" mass="18162">MKLFCVFICVFILTSCKYFNVKKTSSEAILKEELQTFNWNDVDEYPSFSVCDSLSLKEDRKGCFQAVLTIHIWEFLKRENLVVTKDIHDTILLEFQVDKSGNLLLIDAEIDSLTVQEIPNIKSLLNESLDSLPEVFPAIKRGQQVTTKFELPIIINVN</sequence>
<evidence type="ECO:0000313" key="1">
    <source>
        <dbReference type="EMBL" id="GAA4804869.1"/>
    </source>
</evidence>
<reference evidence="2" key="1">
    <citation type="journal article" date="2019" name="Int. J. Syst. Evol. Microbiol.">
        <title>The Global Catalogue of Microorganisms (GCM) 10K type strain sequencing project: providing services to taxonomists for standard genome sequencing and annotation.</title>
        <authorList>
            <consortium name="The Broad Institute Genomics Platform"/>
            <consortium name="The Broad Institute Genome Sequencing Center for Infectious Disease"/>
            <person name="Wu L."/>
            <person name="Ma J."/>
        </authorList>
    </citation>
    <scope>NUCLEOTIDE SEQUENCE [LARGE SCALE GENOMIC DNA]</scope>
    <source>
        <strain evidence="2">JCM 18325</strain>
    </source>
</reference>
<accession>A0ABP9C969</accession>
<protein>
    <recommendedName>
        <fullName evidence="3">TonB C-terminal domain-containing protein</fullName>
    </recommendedName>
</protein>